<accession>A0ACC1NDQ3</accession>
<dbReference type="EMBL" id="JAPDGR010002205">
    <property type="protein sequence ID" value="KAJ2977095.1"/>
    <property type="molecule type" value="Genomic_DNA"/>
</dbReference>
<evidence type="ECO:0000313" key="1">
    <source>
        <dbReference type="EMBL" id="KAJ2977095.1"/>
    </source>
</evidence>
<protein>
    <submittedName>
        <fullName evidence="1">Uncharacterized protein</fullName>
    </submittedName>
</protein>
<proteinExistence type="predicted"/>
<organism evidence="1 2">
    <name type="scientific">Xylaria curta</name>
    <dbReference type="NCBI Taxonomy" id="42375"/>
    <lineage>
        <taxon>Eukaryota</taxon>
        <taxon>Fungi</taxon>
        <taxon>Dikarya</taxon>
        <taxon>Ascomycota</taxon>
        <taxon>Pezizomycotina</taxon>
        <taxon>Sordariomycetes</taxon>
        <taxon>Xylariomycetidae</taxon>
        <taxon>Xylariales</taxon>
        <taxon>Xylariaceae</taxon>
        <taxon>Xylaria</taxon>
    </lineage>
</organism>
<sequence>MSHDDRKDSDDGGYRSPTGLSPDATDSKLKSNRTKAGLRASLACVQCRSKQYFLKYVELDPSPYRFLLAVINLCGALYLEHPRLNDIREAAYSAACGPLPFTVQSIQGLHLLAVIAFGENQSMHHVSFATRSLEMAIELGMHRKFLADRAPDPVWAESYRRTWWYIKFQGMIRRVNSAEPTVDTYDIESDADLPCSEEWEYQSGDIPMPLSLMQYERELELGRSDFPSLAFQLETCRIQSDITRLCNQVSVGDEKRTELVNQMDLRICDFLRRIPRWKMDVGLDSPIFRERIHALIRILRIHGETWPLSKKVAEDVQAVADEYLGPKCQFNAHADERNGGLPGVLDSVPFFETSGVGFDAYSFLDLQLDFRPSRCVRDASIPLSSTPRAPPVKRCRSLTTPAQPPPPPSAASTNPGVISAAASINPELAQKSREEALGATGDAKPKAKKIKAKKELEAGKNKWQEFNNKSKFAKANKSKKDSMFRTPEGVHGRVGFTGSGQAMRKDPSRTRHIYQANEDLD</sequence>
<evidence type="ECO:0000313" key="2">
    <source>
        <dbReference type="Proteomes" id="UP001143856"/>
    </source>
</evidence>
<keyword evidence="2" id="KW-1185">Reference proteome</keyword>
<name>A0ACC1NDQ3_9PEZI</name>
<dbReference type="Proteomes" id="UP001143856">
    <property type="component" value="Unassembled WGS sequence"/>
</dbReference>
<comment type="caution">
    <text evidence="1">The sequence shown here is derived from an EMBL/GenBank/DDBJ whole genome shotgun (WGS) entry which is preliminary data.</text>
</comment>
<reference evidence="1" key="1">
    <citation type="submission" date="2022-10" db="EMBL/GenBank/DDBJ databases">
        <title>Genome Sequence of Xylaria curta.</title>
        <authorList>
            <person name="Buettner E."/>
        </authorList>
    </citation>
    <scope>NUCLEOTIDE SEQUENCE</scope>
    <source>
        <strain evidence="1">Babe10</strain>
    </source>
</reference>
<gene>
    <name evidence="1" type="ORF">NUW58_g7915</name>
</gene>